<dbReference type="GO" id="GO:0006123">
    <property type="term" value="P:mitochondrial electron transport, cytochrome c to oxygen"/>
    <property type="evidence" value="ECO:0007669"/>
    <property type="project" value="TreeGrafter"/>
</dbReference>
<keyword evidence="4 8" id="KW-0812">Transmembrane</keyword>
<evidence type="ECO:0000256" key="4">
    <source>
        <dbReference type="ARBA" id="ARBA00022692"/>
    </source>
</evidence>
<evidence type="ECO:0000256" key="1">
    <source>
        <dbReference type="ARBA" id="ARBA00004141"/>
    </source>
</evidence>
<feature type="transmembrane region" description="Helical" evidence="9">
    <location>
        <begin position="45"/>
        <end position="64"/>
    </location>
</feature>
<dbReference type="PANTHER" id="PTHR11403:SF7">
    <property type="entry name" value="CYTOCHROME C OXIDASE SUBUNIT 3"/>
    <property type="match status" value="1"/>
</dbReference>
<dbReference type="PROSITE" id="PS50253">
    <property type="entry name" value="COX3"/>
    <property type="match status" value="1"/>
</dbReference>
<feature type="transmembrane region" description="Helical" evidence="9">
    <location>
        <begin position="20"/>
        <end position="39"/>
    </location>
</feature>
<comment type="function">
    <text evidence="8">Component of the cytochrome c oxidase, the last enzyme in the mitochondrial electron transport chain which drives oxidative phosphorylation. The respiratory chain contains 3 multisubunit complexes succinate dehydrogenase (complex II, CII), ubiquinol-cytochrome c oxidoreductase (cytochrome b-c1 complex, complex III, CIII) and cytochrome c oxidase (complex IV, CIV), that cooperate to transfer electrons derived from NADH and succinate to molecular oxygen, creating an electrochemical gradient over the inner membrane that drives transmembrane transport and the ATP synthase. Cytochrome c oxidase is the component of the respiratory chain that catalyzes the reduction of oxygen to water. Electrons originating from reduced cytochrome c in the intermembrane space (IMS) are transferred via the dinuclear copper A center (CU(A)) of subunit 2 and heme A of subunit 1 to the active site in subunit 1, a binuclear center (BNC) formed by heme A3 and copper B (CU(B)). The BNC reduces molecular oxygen to 2 water molecules using 4 electrons from cytochrome c in the IMS and 4 protons from the mitochondrial matrix.</text>
</comment>
<dbReference type="Pfam" id="PF00510">
    <property type="entry name" value="COX3"/>
    <property type="match status" value="1"/>
</dbReference>
<evidence type="ECO:0000313" key="11">
    <source>
        <dbReference type="EMBL" id="AUN88099.1"/>
    </source>
</evidence>
<dbReference type="AlphaFoldDB" id="A0A2I6RMC9"/>
<dbReference type="EMBL" id="MG766134">
    <property type="protein sequence ID" value="AUN88099.1"/>
    <property type="molecule type" value="Genomic_DNA"/>
</dbReference>
<keyword evidence="5" id="KW-1278">Translocase</keyword>
<dbReference type="GO" id="GO:0004129">
    <property type="term" value="F:cytochrome-c oxidase activity"/>
    <property type="evidence" value="ECO:0007669"/>
    <property type="project" value="InterPro"/>
</dbReference>
<geneLocation type="mitochondrion" evidence="11"/>
<reference evidence="11" key="2">
    <citation type="submission" date="2018-01" db="EMBL/GenBank/DDBJ databases">
        <authorList>
            <person name="Gaut B.S."/>
            <person name="Morton B.R."/>
            <person name="Clegg M.T."/>
            <person name="Duvall M.R."/>
        </authorList>
    </citation>
    <scope>NUCLEOTIDE SEQUENCE</scope>
</reference>
<evidence type="ECO:0000256" key="5">
    <source>
        <dbReference type="ARBA" id="ARBA00022967"/>
    </source>
</evidence>
<dbReference type="Gene3D" id="1.20.120.80">
    <property type="entry name" value="Cytochrome c oxidase, subunit III, four-helix bundle"/>
    <property type="match status" value="1"/>
</dbReference>
<evidence type="ECO:0000256" key="8">
    <source>
        <dbReference type="RuleBase" id="RU003375"/>
    </source>
</evidence>
<feature type="domain" description="Heme-copper oxidase subunit III family profile" evidence="10">
    <location>
        <begin position="6"/>
        <end position="264"/>
    </location>
</feature>
<dbReference type="CDD" id="cd01665">
    <property type="entry name" value="Cyt_c_Oxidase_III"/>
    <property type="match status" value="1"/>
</dbReference>
<dbReference type="InterPro" id="IPR013833">
    <property type="entry name" value="Cyt_c_oxidase_su3_a-hlx"/>
</dbReference>
<feature type="transmembrane region" description="Helical" evidence="9">
    <location>
        <begin position="161"/>
        <end position="179"/>
    </location>
</feature>
<dbReference type="InterPro" id="IPR000298">
    <property type="entry name" value="Cyt_c_oxidase-like_su3"/>
</dbReference>
<keyword evidence="8 11" id="KW-0496">Mitochondrion</keyword>
<dbReference type="Gene3D" id="1.10.287.70">
    <property type="match status" value="1"/>
</dbReference>
<reference evidence="11" key="1">
    <citation type="journal article" date="2018" name="Mitochondrial DNA Part B Resour">
        <title>Complete mitochondrial genome of the green-lipped mussel, Perna canaliculus (Mollusca: Mytiloidea), from long nanopore sequencing reads.</title>
        <authorList>
            <person name="Ranjard L."/>
            <person name="Wong T.K.F."/>
            <person name="Kuelheim C."/>
            <person name="Rodrigo A.G."/>
            <person name="Ragg N.L.C."/>
            <person name="Patel S."/>
            <person name="Dunphy B.J."/>
        </authorList>
    </citation>
    <scope>NUCLEOTIDE SEQUENCE</scope>
</reference>
<accession>A0A2I6RMC9</accession>
<keyword evidence="7 9" id="KW-0472">Membrane</keyword>
<evidence type="ECO:0000256" key="6">
    <source>
        <dbReference type="ARBA" id="ARBA00022989"/>
    </source>
</evidence>
<dbReference type="GO" id="GO:0016020">
    <property type="term" value="C:membrane"/>
    <property type="evidence" value="ECO:0007669"/>
    <property type="project" value="UniProtKB-SubCell"/>
</dbReference>
<protein>
    <recommendedName>
        <fullName evidence="3 8">Cytochrome c oxidase subunit 3</fullName>
    </recommendedName>
</protein>
<dbReference type="InterPro" id="IPR033945">
    <property type="entry name" value="Cyt_c_oxase_su3_dom"/>
</dbReference>
<evidence type="ECO:0000256" key="9">
    <source>
        <dbReference type="SAM" id="Phobius"/>
    </source>
</evidence>
<evidence type="ECO:0000256" key="3">
    <source>
        <dbReference type="ARBA" id="ARBA00015944"/>
    </source>
</evidence>
<dbReference type="GO" id="GO:0005739">
    <property type="term" value="C:mitochondrion"/>
    <property type="evidence" value="ECO:0007669"/>
    <property type="project" value="TreeGrafter"/>
</dbReference>
<comment type="similarity">
    <text evidence="2 8">Belongs to the cytochrome c oxidase subunit 3 family.</text>
</comment>
<evidence type="ECO:0000256" key="7">
    <source>
        <dbReference type="ARBA" id="ARBA00023136"/>
    </source>
</evidence>
<sequence length="282" mass="32469">MMHRNPFTRYYVPGPSPWPLVVGVCCNSLCVSLVLWMHRMQAEKLFLVTFLVLGVTATLWWTDVLREGDMGVQTQHVLKSYRDGVGLFIFSEIMFFFSFFWALFHNCLSPSGNLGCEWPPLGIRTLDPMSTALFNTFLLISSGSFCTYVHNTIRKQCYDSWCLVNMLLTITCGVLFLLGQGNEYFFCSFSIADSVYGSTFYMLTGFHGGHVMVGTTWLIVSFFRMWRGHFSKDRHFGLEACLWYWHFVDVVWLFVWLIAYFWMGGSFSDKFGLSVSASMPNC</sequence>
<gene>
    <name evidence="11" type="primary">COX3</name>
</gene>
<feature type="transmembrane region" description="Helical" evidence="9">
    <location>
        <begin position="85"/>
        <end position="104"/>
    </location>
</feature>
<evidence type="ECO:0000259" key="10">
    <source>
        <dbReference type="PROSITE" id="PS50253"/>
    </source>
</evidence>
<feature type="transmembrane region" description="Helical" evidence="9">
    <location>
        <begin position="199"/>
        <end position="220"/>
    </location>
</feature>
<dbReference type="InterPro" id="IPR024791">
    <property type="entry name" value="Cyt_c/ubiquinol_Oxase_su3"/>
</dbReference>
<feature type="transmembrane region" description="Helical" evidence="9">
    <location>
        <begin position="241"/>
        <end position="263"/>
    </location>
</feature>
<name>A0A2I6RMC9_PERCI</name>
<evidence type="ECO:0000256" key="2">
    <source>
        <dbReference type="ARBA" id="ARBA00010581"/>
    </source>
</evidence>
<keyword evidence="6 9" id="KW-1133">Transmembrane helix</keyword>
<comment type="subcellular location">
    <subcellularLocation>
        <location evidence="1">Membrane</location>
        <topology evidence="1">Multi-pass membrane protein</topology>
    </subcellularLocation>
</comment>
<organism evidence="11">
    <name type="scientific">Perna canaliculus</name>
    <name type="common">Green-lipped mussel</name>
    <dbReference type="NCBI Taxonomy" id="38949"/>
    <lineage>
        <taxon>Eukaryota</taxon>
        <taxon>Metazoa</taxon>
        <taxon>Spiralia</taxon>
        <taxon>Lophotrochozoa</taxon>
        <taxon>Mollusca</taxon>
        <taxon>Bivalvia</taxon>
        <taxon>Autobranchia</taxon>
        <taxon>Pteriomorphia</taxon>
        <taxon>Mytilida</taxon>
        <taxon>Mytiloidea</taxon>
        <taxon>Mytilidae</taxon>
        <taxon>Mytilinae</taxon>
        <taxon>Perna</taxon>
    </lineage>
</organism>
<dbReference type="SUPFAM" id="SSF81452">
    <property type="entry name" value="Cytochrome c oxidase subunit III-like"/>
    <property type="match status" value="1"/>
</dbReference>
<dbReference type="PANTHER" id="PTHR11403">
    <property type="entry name" value="CYTOCHROME C OXIDASE SUBUNIT III"/>
    <property type="match status" value="1"/>
</dbReference>
<dbReference type="InterPro" id="IPR035973">
    <property type="entry name" value="Cyt_c_oxidase_su3-like_sf"/>
</dbReference>
<proteinExistence type="inferred from homology"/>